<keyword evidence="1" id="KW-0732">Signal</keyword>
<dbReference type="NCBIfam" id="NF010409">
    <property type="entry name" value="PRK13835.1"/>
    <property type="match status" value="1"/>
</dbReference>
<evidence type="ECO:0000256" key="1">
    <source>
        <dbReference type="SAM" id="SignalP"/>
    </source>
</evidence>
<dbReference type="EMBL" id="LWBS01000448">
    <property type="protein sequence ID" value="OAP88881.1"/>
    <property type="molecule type" value="Genomic_DNA"/>
</dbReference>
<sequence length="148" mass="15089">MQLYRLIPIVLTLCLVGCQTATDGLSTSAAPADVTGPAAGAIAGDMAGRFAEQAGSTTTPIKLHKDTSEFAVALEAALKGWGFAVVTDDKSANAKGAAKPVELSYSIVAADGQVLARLSTDTMEFGRAYSVGNGVATPASPLSLMKRN</sequence>
<feature type="chain" id="PRO_5008099165" evidence="1">
    <location>
        <begin position="22"/>
        <end position="148"/>
    </location>
</feature>
<organism evidence="2">
    <name type="scientific">Rhizobium leguminosarum</name>
    <dbReference type="NCBI Taxonomy" id="384"/>
    <lineage>
        <taxon>Bacteria</taxon>
        <taxon>Pseudomonadati</taxon>
        <taxon>Pseudomonadota</taxon>
        <taxon>Alphaproteobacteria</taxon>
        <taxon>Hyphomicrobiales</taxon>
        <taxon>Rhizobiaceae</taxon>
        <taxon>Rhizobium/Agrobacterium group</taxon>
        <taxon>Rhizobium</taxon>
    </lineage>
</organism>
<gene>
    <name evidence="2" type="ORF">A4U53_34270</name>
</gene>
<feature type="signal peptide" evidence="1">
    <location>
        <begin position="1"/>
        <end position="21"/>
    </location>
</feature>
<evidence type="ECO:0000313" key="2">
    <source>
        <dbReference type="EMBL" id="OAP88881.1"/>
    </source>
</evidence>
<reference evidence="2" key="1">
    <citation type="submission" date="2016-04" db="EMBL/GenBank/DDBJ databases">
        <title>Fast-growing isolate from the root nodules of Vavilovia formosa.</title>
        <authorList>
            <person name="Kimeklis A."/>
            <person name="Safronova V."/>
            <person name="Belimov A."/>
            <person name="Andronov E."/>
        </authorList>
    </citation>
    <scope>NUCLEOTIDE SEQUENCE [LARGE SCALE GENOMIC DNA]</scope>
    <source>
        <strain evidence="2">Vaf-46</strain>
    </source>
</reference>
<comment type="caution">
    <text evidence="2">The sequence shown here is derived from an EMBL/GenBank/DDBJ whole genome shotgun (WGS) entry which is preliminary data.</text>
</comment>
<accession>A0A179BCL0</accession>
<dbReference type="AlphaFoldDB" id="A0A179BCL0"/>
<protein>
    <submittedName>
        <fullName evidence="2">Conjugal transfer protein TrbH</fullName>
    </submittedName>
</protein>
<proteinExistence type="predicted"/>
<name>A0A179BCL0_RHILE</name>